<keyword evidence="3" id="KW-1185">Reference proteome</keyword>
<dbReference type="RefSeq" id="XP_037146469.1">
    <property type="nucleotide sequence ID" value="XM_037290574.1"/>
</dbReference>
<dbReference type="KEGG" id="zmk:HG535_0H00690"/>
<dbReference type="AlphaFoldDB" id="A0A7H9B920"/>
<protein>
    <submittedName>
        <fullName evidence="2">Uncharacterized protein</fullName>
    </submittedName>
</protein>
<name>A0A7H9B920_ZYGMR</name>
<evidence type="ECO:0000256" key="1">
    <source>
        <dbReference type="SAM" id="Coils"/>
    </source>
</evidence>
<feature type="coiled-coil region" evidence="1">
    <location>
        <begin position="295"/>
        <end position="330"/>
    </location>
</feature>
<reference evidence="2 3" key="1">
    <citation type="submission" date="2020-07" db="EMBL/GenBank/DDBJ databases">
        <title>The yeast mating-type switching endonuclease HO is a domesticated member of an unorthodox homing genetic element family.</title>
        <authorList>
            <person name="Coughlan A.Y."/>
            <person name="Lombardi L."/>
            <person name="Braun-Galleani S."/>
            <person name="Martos A.R."/>
            <person name="Galeote V."/>
            <person name="Bigey F."/>
            <person name="Dequin S."/>
            <person name="Byrne K.P."/>
            <person name="Wolfe K.H."/>
        </authorList>
    </citation>
    <scope>NUCLEOTIDE SEQUENCE [LARGE SCALE GENOMIC DNA]</scope>
    <source>
        <strain evidence="2 3">NRRL Y-6702</strain>
    </source>
</reference>
<organism evidence="2 3">
    <name type="scientific">Zygotorulaspora mrakii</name>
    <name type="common">Zygosaccharomyces mrakii</name>
    <dbReference type="NCBI Taxonomy" id="42260"/>
    <lineage>
        <taxon>Eukaryota</taxon>
        <taxon>Fungi</taxon>
        <taxon>Dikarya</taxon>
        <taxon>Ascomycota</taxon>
        <taxon>Saccharomycotina</taxon>
        <taxon>Saccharomycetes</taxon>
        <taxon>Saccharomycetales</taxon>
        <taxon>Saccharomycetaceae</taxon>
        <taxon>Zygotorulaspora</taxon>
    </lineage>
</organism>
<dbReference type="OrthoDB" id="4065633at2759"/>
<evidence type="ECO:0000313" key="3">
    <source>
        <dbReference type="Proteomes" id="UP000509704"/>
    </source>
</evidence>
<evidence type="ECO:0000313" key="2">
    <source>
        <dbReference type="EMBL" id="QLG74744.1"/>
    </source>
</evidence>
<proteinExistence type="predicted"/>
<dbReference type="Pfam" id="PF17316">
    <property type="entry name" value="Perilipin_2"/>
    <property type="match status" value="1"/>
</dbReference>
<dbReference type="EMBL" id="CP058611">
    <property type="protein sequence ID" value="QLG74744.1"/>
    <property type="molecule type" value="Genomic_DNA"/>
</dbReference>
<accession>A0A7H9B920</accession>
<gene>
    <name evidence="2" type="ORF">HG535_0H00690</name>
</gene>
<dbReference type="GeneID" id="59238546"/>
<keyword evidence="1" id="KW-0175">Coiled coil</keyword>
<dbReference type="Proteomes" id="UP000509704">
    <property type="component" value="Chromosome 8"/>
</dbReference>
<sequence length="332" mass="36827">MPATNVKVVVNKDTTDKFARKSPTLNHIYKYPAVATTLDRLVSLPIVSQMLSLLVLSALKTKEVVVDSAHTPRAVKVGYNAVGHGVLKIDEVINLLVFREGIDAFVRCLHTHSDKLGIWVLYFCIDYIANVSNMLLTQLVVKPLQLSLKEKTLKEVVEESTKSDEGADDSLTHVSELTSTTKRISKDIQEKIQSGYIEPTAEFAKSKYDSLVKPTTEKLQSEYVGPTTDFAKQKYDSYVKPTADRLQAEYIEPTKAQLDTSYKTVSATFENNLSKSESVPRAILSTGRDLKNLTLENLKANKSELDKDVKAATESAKKAANEKLADLKNEAN</sequence>